<feature type="compositionally biased region" description="Low complexity" evidence="6">
    <location>
        <begin position="221"/>
        <end position="234"/>
    </location>
</feature>
<accession>A0A9W8DHH4</accession>
<dbReference type="OrthoDB" id="654211at2759"/>
<dbReference type="Proteomes" id="UP001150538">
    <property type="component" value="Unassembled WGS sequence"/>
</dbReference>
<organism evidence="8 9">
    <name type="scientific">Mycoemilia scoparia</name>
    <dbReference type="NCBI Taxonomy" id="417184"/>
    <lineage>
        <taxon>Eukaryota</taxon>
        <taxon>Fungi</taxon>
        <taxon>Fungi incertae sedis</taxon>
        <taxon>Zoopagomycota</taxon>
        <taxon>Kickxellomycotina</taxon>
        <taxon>Kickxellomycetes</taxon>
        <taxon>Kickxellales</taxon>
        <taxon>Kickxellaceae</taxon>
        <taxon>Mycoemilia</taxon>
    </lineage>
</organism>
<dbReference type="GO" id="GO:0000981">
    <property type="term" value="F:DNA-binding transcription factor activity, RNA polymerase II-specific"/>
    <property type="evidence" value="ECO:0007669"/>
    <property type="project" value="TreeGrafter"/>
</dbReference>
<name>A0A9W8DHH4_9FUNG</name>
<evidence type="ECO:0000313" key="8">
    <source>
        <dbReference type="EMBL" id="KAJ1909327.1"/>
    </source>
</evidence>
<evidence type="ECO:0000259" key="7">
    <source>
        <dbReference type="PROSITE" id="PS50157"/>
    </source>
</evidence>
<evidence type="ECO:0000256" key="3">
    <source>
        <dbReference type="ARBA" id="ARBA00022771"/>
    </source>
</evidence>
<dbReference type="Pfam" id="PF00096">
    <property type="entry name" value="zf-C2H2"/>
    <property type="match status" value="4"/>
</dbReference>
<dbReference type="PANTHER" id="PTHR23235:SF120">
    <property type="entry name" value="KRUPPEL-LIKE FACTOR 15"/>
    <property type="match status" value="1"/>
</dbReference>
<dbReference type="FunFam" id="3.30.160.60:FF:000072">
    <property type="entry name" value="zinc finger protein 143 isoform X1"/>
    <property type="match status" value="1"/>
</dbReference>
<keyword evidence="9" id="KW-1185">Reference proteome</keyword>
<feature type="domain" description="C2H2-type" evidence="7">
    <location>
        <begin position="130"/>
        <end position="157"/>
    </location>
</feature>
<keyword evidence="4" id="KW-0862">Zinc</keyword>
<gene>
    <name evidence="8" type="ORF">H4219_006419</name>
</gene>
<keyword evidence="1" id="KW-0479">Metal-binding</keyword>
<dbReference type="FunFam" id="3.30.160.60:FF:002343">
    <property type="entry name" value="Zinc finger protein 33A"/>
    <property type="match status" value="1"/>
</dbReference>
<feature type="domain" description="C2H2-type" evidence="7">
    <location>
        <begin position="100"/>
        <end position="129"/>
    </location>
</feature>
<proteinExistence type="predicted"/>
<dbReference type="PROSITE" id="PS00028">
    <property type="entry name" value="ZINC_FINGER_C2H2_1"/>
    <property type="match status" value="4"/>
</dbReference>
<dbReference type="Gene3D" id="3.30.160.60">
    <property type="entry name" value="Classic Zinc Finger"/>
    <property type="match status" value="4"/>
</dbReference>
<dbReference type="SUPFAM" id="SSF57667">
    <property type="entry name" value="beta-beta-alpha zinc fingers"/>
    <property type="match status" value="2"/>
</dbReference>
<evidence type="ECO:0000256" key="4">
    <source>
        <dbReference type="ARBA" id="ARBA00022833"/>
    </source>
</evidence>
<feature type="compositionally biased region" description="Basic residues" evidence="6">
    <location>
        <begin position="273"/>
        <end position="282"/>
    </location>
</feature>
<comment type="caution">
    <text evidence="8">The sequence shown here is derived from an EMBL/GenBank/DDBJ whole genome shotgun (WGS) entry which is preliminary data.</text>
</comment>
<dbReference type="FunFam" id="3.30.160.60:FF:000125">
    <property type="entry name" value="Putative zinc finger protein 143"/>
    <property type="match status" value="2"/>
</dbReference>
<sequence>MDISCLLSTDCHSHGPAQATAMAALSSMPVRVVRPKDPLYPSEAISVPDHEHGAHCHASADSSSACDKPFRCQWDDCNRAFSRKSDLVRHIRIHTGEKPFSCSWPGCDKHFIQRSALKVHYRTHTGERPHTCDHCDRSFSDSSSLARHRRIHTGDKPYSCQHPGCGKRFTRKTSLRKHALSAHGIEDVELIVASTGSAAATATAAASQRSPRSVLSSPGMTSTTSATPSLPSSPHQLATPEFSSSPSSPSSPSVQEPPFNSAWGVSSSSDYPHHHHHHHRPHFSTLVAQ</sequence>
<keyword evidence="3 5" id="KW-0863">Zinc-finger</keyword>
<dbReference type="AlphaFoldDB" id="A0A9W8DHH4"/>
<dbReference type="InterPro" id="IPR036236">
    <property type="entry name" value="Znf_C2H2_sf"/>
</dbReference>
<dbReference type="PANTHER" id="PTHR23235">
    <property type="entry name" value="KRUEPPEL-LIKE TRANSCRIPTION FACTOR"/>
    <property type="match status" value="1"/>
</dbReference>
<dbReference type="PROSITE" id="PS50157">
    <property type="entry name" value="ZINC_FINGER_C2H2_2"/>
    <property type="match status" value="4"/>
</dbReference>
<evidence type="ECO:0000256" key="5">
    <source>
        <dbReference type="PROSITE-ProRule" id="PRU00042"/>
    </source>
</evidence>
<dbReference type="EMBL" id="JANBPU010000773">
    <property type="protein sequence ID" value="KAJ1909327.1"/>
    <property type="molecule type" value="Genomic_DNA"/>
</dbReference>
<dbReference type="InterPro" id="IPR013087">
    <property type="entry name" value="Znf_C2H2_type"/>
</dbReference>
<evidence type="ECO:0000313" key="9">
    <source>
        <dbReference type="Proteomes" id="UP001150538"/>
    </source>
</evidence>
<dbReference type="SMART" id="SM00355">
    <property type="entry name" value="ZnF_C2H2"/>
    <property type="match status" value="4"/>
</dbReference>
<feature type="compositionally biased region" description="Low complexity" evidence="6">
    <location>
        <begin position="243"/>
        <end position="253"/>
    </location>
</feature>
<dbReference type="GO" id="GO:0008270">
    <property type="term" value="F:zinc ion binding"/>
    <property type="evidence" value="ECO:0007669"/>
    <property type="project" value="UniProtKB-KW"/>
</dbReference>
<reference evidence="8" key="1">
    <citation type="submission" date="2022-07" db="EMBL/GenBank/DDBJ databases">
        <title>Phylogenomic reconstructions and comparative analyses of Kickxellomycotina fungi.</title>
        <authorList>
            <person name="Reynolds N.K."/>
            <person name="Stajich J.E."/>
            <person name="Barry K."/>
            <person name="Grigoriev I.V."/>
            <person name="Crous P."/>
            <person name="Smith M.E."/>
        </authorList>
    </citation>
    <scope>NUCLEOTIDE SEQUENCE</scope>
    <source>
        <strain evidence="8">NBRC 100468</strain>
    </source>
</reference>
<keyword evidence="2" id="KW-0677">Repeat</keyword>
<evidence type="ECO:0000256" key="6">
    <source>
        <dbReference type="SAM" id="MobiDB-lite"/>
    </source>
</evidence>
<evidence type="ECO:0000256" key="2">
    <source>
        <dbReference type="ARBA" id="ARBA00022737"/>
    </source>
</evidence>
<protein>
    <recommendedName>
        <fullName evidence="7">C2H2-type domain-containing protein</fullName>
    </recommendedName>
</protein>
<evidence type="ECO:0000256" key="1">
    <source>
        <dbReference type="ARBA" id="ARBA00022723"/>
    </source>
</evidence>
<feature type="domain" description="C2H2-type" evidence="7">
    <location>
        <begin position="70"/>
        <end position="99"/>
    </location>
</feature>
<feature type="domain" description="C2H2-type" evidence="7">
    <location>
        <begin position="158"/>
        <end position="188"/>
    </location>
</feature>
<dbReference type="GO" id="GO:0000978">
    <property type="term" value="F:RNA polymerase II cis-regulatory region sequence-specific DNA binding"/>
    <property type="evidence" value="ECO:0007669"/>
    <property type="project" value="UniProtKB-ARBA"/>
</dbReference>
<feature type="compositionally biased region" description="Polar residues" evidence="6">
    <location>
        <begin position="208"/>
        <end position="220"/>
    </location>
</feature>
<feature type="region of interest" description="Disordered" evidence="6">
    <location>
        <begin position="202"/>
        <end position="289"/>
    </location>
</feature>